<dbReference type="Pfam" id="PF22917">
    <property type="entry name" value="PRISE"/>
    <property type="match status" value="1"/>
</dbReference>
<dbReference type="KEGG" id="hadh:FRZ61_46050"/>
<dbReference type="SUPFAM" id="SSF51735">
    <property type="entry name" value="NAD(P)-binding Rossmann-fold domains"/>
    <property type="match status" value="1"/>
</dbReference>
<evidence type="ECO:0000313" key="2">
    <source>
        <dbReference type="EMBL" id="QEX24664.1"/>
    </source>
</evidence>
<dbReference type="InterPro" id="IPR036291">
    <property type="entry name" value="NAD(P)-bd_dom_sf"/>
</dbReference>
<organism evidence="2 3">
    <name type="scientific">Hypericibacter adhaerens</name>
    <dbReference type="NCBI Taxonomy" id="2602016"/>
    <lineage>
        <taxon>Bacteria</taxon>
        <taxon>Pseudomonadati</taxon>
        <taxon>Pseudomonadota</taxon>
        <taxon>Alphaproteobacteria</taxon>
        <taxon>Rhodospirillales</taxon>
        <taxon>Dongiaceae</taxon>
        <taxon>Hypericibacter</taxon>
    </lineage>
</organism>
<dbReference type="CDD" id="cd08948">
    <property type="entry name" value="5beta-POR_like_SDR_a"/>
    <property type="match status" value="1"/>
</dbReference>
<dbReference type="EMBL" id="CP042582">
    <property type="protein sequence ID" value="QEX24664.1"/>
    <property type="molecule type" value="Genomic_DNA"/>
</dbReference>
<keyword evidence="3" id="KW-1185">Reference proteome</keyword>
<reference evidence="2 3" key="1">
    <citation type="submission" date="2019-08" db="EMBL/GenBank/DDBJ databases">
        <title>Hyperibacter terrae gen. nov., sp. nov. and Hyperibacter viscosus sp. nov., two new members in the family Rhodospirillaceae isolated from the rhizosphere of Hypericum perforatum.</title>
        <authorList>
            <person name="Noviana Z."/>
        </authorList>
    </citation>
    <scope>NUCLEOTIDE SEQUENCE [LARGE SCALE GENOMIC DNA]</scope>
    <source>
        <strain evidence="2 3">R5959</strain>
    </source>
</reference>
<protein>
    <submittedName>
        <fullName evidence="2">NAD dependent epimerase/dehydratase</fullName>
    </submittedName>
</protein>
<gene>
    <name evidence="2" type="ORF">FRZ61_46050</name>
</gene>
<name>A0A5J6N5H1_9PROT</name>
<dbReference type="Proteomes" id="UP000325797">
    <property type="component" value="Chromosome"/>
</dbReference>
<dbReference type="Gene3D" id="3.40.50.720">
    <property type="entry name" value="NAD(P)-binding Rossmann-like Domain"/>
    <property type="match status" value="1"/>
</dbReference>
<feature type="domain" description="PRISE-like Rossmann-fold" evidence="1">
    <location>
        <begin position="53"/>
        <end position="352"/>
    </location>
</feature>
<sequence>MIFGVSGIVGRNLAEHLSAAGGWKILGVSRHDHKDLKIKGAKFLTCDLQNAEASRKVLKKAKDATHLFFCTWARQPSETENCRVNGAMFRNAVEGTAAAASLRHVTLVTGLKHYLGSFDSYASHTLDTPFTEEMARLPGENFYYTQEDILFELAEKNGFTWSVARPHTIIGFAPGNAMNLGTSIAAYATICRETGRPFVFPGSPQAYNGLVDMTDARILAEHLAWEATSKKAADKAFNVVNGDVFRWRRLWVSIADYFGVEPAPYPGKPSPLAAQMAEAAPDWARIVKKHGLQPNKLEQIAPWWHADADLGRTQECLTDMSRSRELGFDGYIRTWHSVRDLFDRLRAERIVP</sequence>
<dbReference type="InterPro" id="IPR055222">
    <property type="entry name" value="PRISE-like_Rossmann-fold"/>
</dbReference>
<dbReference type="PANTHER" id="PTHR32487">
    <property type="entry name" value="3-OXO-DELTA(4,5)-STEROID 5-BETA-REDUCTASE"/>
    <property type="match status" value="1"/>
</dbReference>
<accession>A0A5J6N5H1</accession>
<evidence type="ECO:0000313" key="3">
    <source>
        <dbReference type="Proteomes" id="UP000325797"/>
    </source>
</evidence>
<proteinExistence type="predicted"/>
<evidence type="ECO:0000259" key="1">
    <source>
        <dbReference type="Pfam" id="PF22917"/>
    </source>
</evidence>
<dbReference type="AlphaFoldDB" id="A0A5J6N5H1"/>
<dbReference type="PANTHER" id="PTHR32487:SF0">
    <property type="entry name" value="3-OXO-DELTA(4,5)-STEROID 5-BETA-REDUCTASE"/>
    <property type="match status" value="1"/>
</dbReference>